<dbReference type="PANTHER" id="PTHR40083">
    <property type="entry name" value="UPF0122 PROTEIN CBO2450/CLC_2298"/>
    <property type="match status" value="1"/>
</dbReference>
<accession>A0A2K9LV14</accession>
<dbReference type="KEGG" id="smoo:SMONO_v1c06400"/>
<evidence type="ECO:0000313" key="5">
    <source>
        <dbReference type="Proteomes" id="UP000234790"/>
    </source>
</evidence>
<comment type="function">
    <text evidence="2 3">Might take part in the signal recognition particle (SRP) pathway. This is inferred from the conservation of its genetic proximity to ftsY/ffh. May be a regulatory protein.</text>
</comment>
<comment type="similarity">
    <text evidence="1 3">Belongs to the UPF0122 family.</text>
</comment>
<dbReference type="OrthoDB" id="404035at2"/>
<evidence type="ECO:0000313" key="4">
    <source>
        <dbReference type="EMBL" id="AUM62889.1"/>
    </source>
</evidence>
<sequence length="107" mass="12552">MINQDIQKTADLAELYDYYKNLLTEKQSQYFELYFFEDLTLQEIAEEFGVSRNAVYDSVNKTSISLMDLEDKLNLKARNTKIKDILDKAKTNNISIEELVMEVEKNL</sequence>
<dbReference type="Gene3D" id="1.10.10.10">
    <property type="entry name" value="Winged helix-like DNA-binding domain superfamily/Winged helix DNA-binding domain"/>
    <property type="match status" value="1"/>
</dbReference>
<dbReference type="PANTHER" id="PTHR40083:SF1">
    <property type="entry name" value="UPF0122 PROTEIN YLXM"/>
    <property type="match status" value="1"/>
</dbReference>
<dbReference type="AlphaFoldDB" id="A0A2K9LV14"/>
<dbReference type="InterPro" id="IPR013324">
    <property type="entry name" value="RNA_pol_sigma_r3/r4-like"/>
</dbReference>
<dbReference type="SUPFAM" id="SSF88659">
    <property type="entry name" value="Sigma3 and sigma4 domains of RNA polymerase sigma factors"/>
    <property type="match status" value="1"/>
</dbReference>
<evidence type="ECO:0000256" key="1">
    <source>
        <dbReference type="ARBA" id="ARBA00008720"/>
    </source>
</evidence>
<dbReference type="InterPro" id="IPR036388">
    <property type="entry name" value="WH-like_DNA-bd_sf"/>
</dbReference>
<proteinExistence type="inferred from homology"/>
<dbReference type="Proteomes" id="UP000234790">
    <property type="component" value="Chromosome"/>
</dbReference>
<dbReference type="NCBIfam" id="NF045758">
    <property type="entry name" value="YlxM"/>
    <property type="match status" value="1"/>
</dbReference>
<keyword evidence="5" id="KW-1185">Reference proteome</keyword>
<dbReference type="HAMAP" id="MF_00245">
    <property type="entry name" value="UPF0122"/>
    <property type="match status" value="1"/>
</dbReference>
<protein>
    <recommendedName>
        <fullName evidence="3">UPF0122 protein SMONO_v1c06400</fullName>
    </recommendedName>
</protein>
<dbReference type="InterPro" id="IPR007394">
    <property type="entry name" value="UPF0122"/>
</dbReference>
<dbReference type="EMBL" id="CP025543">
    <property type="protein sequence ID" value="AUM62889.1"/>
    <property type="molecule type" value="Genomic_DNA"/>
</dbReference>
<evidence type="ECO:0000256" key="2">
    <source>
        <dbReference type="ARBA" id="ARBA00024764"/>
    </source>
</evidence>
<name>A0A2K9LV14_SPISQ</name>
<organism evidence="4 5">
    <name type="scientific">Spiroplasma monobiae MQ-1</name>
    <dbReference type="NCBI Taxonomy" id="1336748"/>
    <lineage>
        <taxon>Bacteria</taxon>
        <taxon>Bacillati</taxon>
        <taxon>Mycoplasmatota</taxon>
        <taxon>Mollicutes</taxon>
        <taxon>Entomoplasmatales</taxon>
        <taxon>Spiroplasmataceae</taxon>
        <taxon>Spiroplasma</taxon>
    </lineage>
</organism>
<evidence type="ECO:0000256" key="3">
    <source>
        <dbReference type="HAMAP-Rule" id="MF_00245"/>
    </source>
</evidence>
<dbReference type="InterPro" id="IPR054831">
    <property type="entry name" value="UPF0122_fam_protein"/>
</dbReference>
<reference evidence="4 5" key="1">
    <citation type="submission" date="2017-12" db="EMBL/GenBank/DDBJ databases">
        <title>Complete genome sequence of Spiroplasma monobiae MQ-1 (ATCC 33825).</title>
        <authorList>
            <person name="Tsai Y.-M."/>
            <person name="Lo W.-S."/>
            <person name="Wu P.-S."/>
            <person name="Cho S.-T."/>
            <person name="Kuo C.-H."/>
        </authorList>
    </citation>
    <scope>NUCLEOTIDE SEQUENCE [LARGE SCALE GENOMIC DNA]</scope>
    <source>
        <strain evidence="4 5">MQ-1</strain>
    </source>
</reference>
<gene>
    <name evidence="4" type="ORF">SMONO_v1c06400</name>
</gene>
<dbReference type="Pfam" id="PF04297">
    <property type="entry name" value="UPF0122"/>
    <property type="match status" value="1"/>
</dbReference>
<dbReference type="RefSeq" id="WP_158637909.1">
    <property type="nucleotide sequence ID" value="NZ_CP025543.1"/>
</dbReference>